<feature type="region of interest" description="Disordered" evidence="1">
    <location>
        <begin position="48"/>
        <end position="121"/>
    </location>
</feature>
<reference evidence="2 3" key="1">
    <citation type="journal article" date="2016" name="Nat. Commun.">
        <title>Thousands of microbial genomes shed light on interconnected biogeochemical processes in an aquifer system.</title>
        <authorList>
            <person name="Anantharaman K."/>
            <person name="Brown C.T."/>
            <person name="Hug L.A."/>
            <person name="Sharon I."/>
            <person name="Castelle C.J."/>
            <person name="Probst A.J."/>
            <person name="Thomas B.C."/>
            <person name="Singh A."/>
            <person name="Wilkins M.J."/>
            <person name="Karaoz U."/>
            <person name="Brodie E.L."/>
            <person name="Williams K.H."/>
            <person name="Hubbard S.S."/>
            <person name="Banfield J.F."/>
        </authorList>
    </citation>
    <scope>NUCLEOTIDE SEQUENCE [LARGE SCALE GENOMIC DNA]</scope>
</reference>
<proteinExistence type="predicted"/>
<protein>
    <submittedName>
        <fullName evidence="2">Uncharacterized protein</fullName>
    </submittedName>
</protein>
<comment type="caution">
    <text evidence="2">The sequence shown here is derived from an EMBL/GenBank/DDBJ whole genome shotgun (WGS) entry which is preliminary data.</text>
</comment>
<name>A0A1F7GY80_9BACT</name>
<evidence type="ECO:0000313" key="2">
    <source>
        <dbReference type="EMBL" id="OGK23888.1"/>
    </source>
</evidence>
<dbReference type="AlphaFoldDB" id="A0A1F7GY80"/>
<evidence type="ECO:0000313" key="3">
    <source>
        <dbReference type="Proteomes" id="UP000177159"/>
    </source>
</evidence>
<evidence type="ECO:0000256" key="1">
    <source>
        <dbReference type="SAM" id="MobiDB-lite"/>
    </source>
</evidence>
<feature type="compositionally biased region" description="Basic and acidic residues" evidence="1">
    <location>
        <begin position="53"/>
        <end position="68"/>
    </location>
</feature>
<accession>A0A1F7GY80</accession>
<gene>
    <name evidence="2" type="ORF">A3C24_02470</name>
</gene>
<organism evidence="2 3">
    <name type="scientific">Candidatus Roizmanbacteria bacterium RIFCSPHIGHO2_02_FULL_37_24</name>
    <dbReference type="NCBI Taxonomy" id="1802037"/>
    <lineage>
        <taxon>Bacteria</taxon>
        <taxon>Candidatus Roizmaniibacteriota</taxon>
    </lineage>
</organism>
<sequence>MDDAKRVFAIFAALLLIIIIIGVVVNRVAKEKGNIPIIGGALERVLFPNRPTPKPEEKELVEKTDSNKEPAQGSDGSIIIKKTTSSQDSQLTESINESAGQTLGGTSSDSTQSKGGQQANSIPATGAPAAIIIFSLSGLVSGLYLKRKASI</sequence>
<dbReference type="Proteomes" id="UP000177159">
    <property type="component" value="Unassembled WGS sequence"/>
</dbReference>
<feature type="compositionally biased region" description="Polar residues" evidence="1">
    <location>
        <begin position="82"/>
        <end position="121"/>
    </location>
</feature>
<dbReference type="EMBL" id="MFZM01000015">
    <property type="protein sequence ID" value="OGK23888.1"/>
    <property type="molecule type" value="Genomic_DNA"/>
</dbReference>